<reference evidence="1 2" key="1">
    <citation type="submission" date="2024-11" db="EMBL/GenBank/DDBJ databases">
        <title>Adaptive evolution of stress response genes in parasites aligns with host niche diversity.</title>
        <authorList>
            <person name="Hahn C."/>
            <person name="Resl P."/>
        </authorList>
    </citation>
    <scope>NUCLEOTIDE SEQUENCE [LARGE SCALE GENOMIC DNA]</scope>
    <source>
        <strain evidence="1">EGGRZ-B1_66</strain>
        <tissue evidence="1">Body</tissue>
    </source>
</reference>
<organism evidence="1 2">
    <name type="scientific">Cichlidogyrus casuarinus</name>
    <dbReference type="NCBI Taxonomy" id="1844966"/>
    <lineage>
        <taxon>Eukaryota</taxon>
        <taxon>Metazoa</taxon>
        <taxon>Spiralia</taxon>
        <taxon>Lophotrochozoa</taxon>
        <taxon>Platyhelminthes</taxon>
        <taxon>Monogenea</taxon>
        <taxon>Monopisthocotylea</taxon>
        <taxon>Dactylogyridea</taxon>
        <taxon>Ancyrocephalidae</taxon>
        <taxon>Cichlidogyrus</taxon>
    </lineage>
</organism>
<accession>A0ABD2QM01</accession>
<name>A0ABD2QM01_9PLAT</name>
<protein>
    <submittedName>
        <fullName evidence="1">Uncharacterized protein</fullName>
    </submittedName>
</protein>
<dbReference type="AlphaFoldDB" id="A0ABD2QM01"/>
<keyword evidence="2" id="KW-1185">Reference proteome</keyword>
<comment type="caution">
    <text evidence="1">The sequence shown here is derived from an EMBL/GenBank/DDBJ whole genome shotgun (WGS) entry which is preliminary data.</text>
</comment>
<evidence type="ECO:0000313" key="1">
    <source>
        <dbReference type="EMBL" id="KAL3320575.1"/>
    </source>
</evidence>
<dbReference type="EMBL" id="JBJKFK010000043">
    <property type="protein sequence ID" value="KAL3320575.1"/>
    <property type="molecule type" value="Genomic_DNA"/>
</dbReference>
<sequence length="81" mass="9534">MNPNAEEKEVQIEFTYDPSKYDASNQLIIETKKDRTISKETKKTLKETEKNILSKKKKKELQKILDKKQKTANVISYPVYI</sequence>
<evidence type="ECO:0000313" key="2">
    <source>
        <dbReference type="Proteomes" id="UP001626550"/>
    </source>
</evidence>
<dbReference type="Proteomes" id="UP001626550">
    <property type="component" value="Unassembled WGS sequence"/>
</dbReference>
<gene>
    <name evidence="1" type="ORF">Ciccas_000741</name>
</gene>
<proteinExistence type="predicted"/>